<keyword evidence="1" id="KW-0808">Transferase</keyword>
<keyword evidence="2 6" id="KW-0418">Kinase</keyword>
<evidence type="ECO:0000256" key="1">
    <source>
        <dbReference type="ARBA" id="ARBA00022679"/>
    </source>
</evidence>
<dbReference type="SUPFAM" id="SSF55874">
    <property type="entry name" value="ATPase domain of HSP90 chaperone/DNA topoisomerase II/histidine kinase"/>
    <property type="match status" value="1"/>
</dbReference>
<evidence type="ECO:0000256" key="4">
    <source>
        <dbReference type="SAM" id="Phobius"/>
    </source>
</evidence>
<keyword evidence="4" id="KW-1133">Transmembrane helix</keyword>
<keyword evidence="4" id="KW-0812">Transmembrane</keyword>
<dbReference type="InterPro" id="IPR050482">
    <property type="entry name" value="Sensor_HK_TwoCompSys"/>
</dbReference>
<dbReference type="Gene3D" id="3.30.565.10">
    <property type="entry name" value="Histidine kinase-like ATPase, C-terminal domain"/>
    <property type="match status" value="1"/>
</dbReference>
<dbReference type="InterPro" id="IPR036890">
    <property type="entry name" value="HATPase_C_sf"/>
</dbReference>
<dbReference type="PANTHER" id="PTHR24421">
    <property type="entry name" value="NITRATE/NITRITE SENSOR PROTEIN NARX-RELATED"/>
    <property type="match status" value="1"/>
</dbReference>
<reference evidence="6" key="2">
    <citation type="submission" date="2023-01" db="EMBL/GenBank/DDBJ databases">
        <title>Draft genome sequence of Agaribacter marinus strain NBRC 110023.</title>
        <authorList>
            <person name="Sun Q."/>
            <person name="Mori K."/>
        </authorList>
    </citation>
    <scope>NUCLEOTIDE SEQUENCE</scope>
    <source>
        <strain evidence="6">NBRC 110023</strain>
    </source>
</reference>
<dbReference type="GO" id="GO:0016020">
    <property type="term" value="C:membrane"/>
    <property type="evidence" value="ECO:0007669"/>
    <property type="project" value="InterPro"/>
</dbReference>
<protein>
    <submittedName>
        <fullName evidence="6">Histidine kinase</fullName>
    </submittedName>
</protein>
<evidence type="ECO:0000259" key="5">
    <source>
        <dbReference type="Pfam" id="PF07730"/>
    </source>
</evidence>
<accession>A0AA37WK67</accession>
<evidence type="ECO:0000256" key="3">
    <source>
        <dbReference type="ARBA" id="ARBA00023012"/>
    </source>
</evidence>
<keyword evidence="7" id="KW-1185">Reference proteome</keyword>
<dbReference type="Gene3D" id="1.20.5.1930">
    <property type="match status" value="1"/>
</dbReference>
<comment type="caution">
    <text evidence="6">The sequence shown here is derived from an EMBL/GenBank/DDBJ whole genome shotgun (WGS) entry which is preliminary data.</text>
</comment>
<keyword evidence="3" id="KW-0902">Two-component regulatory system</keyword>
<name>A0AA37WK67_9ALTE</name>
<dbReference type="PANTHER" id="PTHR24421:SF63">
    <property type="entry name" value="SENSOR HISTIDINE KINASE DESK"/>
    <property type="match status" value="1"/>
</dbReference>
<feature type="transmembrane region" description="Helical" evidence="4">
    <location>
        <begin position="75"/>
        <end position="108"/>
    </location>
</feature>
<gene>
    <name evidence="6" type="ORF">GCM10007852_15930</name>
</gene>
<dbReference type="Proteomes" id="UP001156601">
    <property type="component" value="Unassembled WGS sequence"/>
</dbReference>
<feature type="domain" description="Signal transduction histidine kinase subgroup 3 dimerisation and phosphoacceptor" evidence="5">
    <location>
        <begin position="183"/>
        <end position="247"/>
    </location>
</feature>
<evidence type="ECO:0000256" key="2">
    <source>
        <dbReference type="ARBA" id="ARBA00022777"/>
    </source>
</evidence>
<feature type="transmembrane region" description="Helical" evidence="4">
    <location>
        <begin position="115"/>
        <end position="134"/>
    </location>
</feature>
<organism evidence="6 7">
    <name type="scientific">Agaribacter marinus</name>
    <dbReference type="NCBI Taxonomy" id="1431249"/>
    <lineage>
        <taxon>Bacteria</taxon>
        <taxon>Pseudomonadati</taxon>
        <taxon>Pseudomonadota</taxon>
        <taxon>Gammaproteobacteria</taxon>
        <taxon>Alteromonadales</taxon>
        <taxon>Alteromonadaceae</taxon>
        <taxon>Agaribacter</taxon>
    </lineage>
</organism>
<feature type="transmembrane region" description="Helical" evidence="4">
    <location>
        <begin position="140"/>
        <end position="157"/>
    </location>
</feature>
<feature type="transmembrane region" description="Helical" evidence="4">
    <location>
        <begin position="24"/>
        <end position="42"/>
    </location>
</feature>
<feature type="transmembrane region" description="Helical" evidence="4">
    <location>
        <begin position="47"/>
        <end position="69"/>
    </location>
</feature>
<keyword evidence="4" id="KW-0472">Membrane</keyword>
<proteinExistence type="predicted"/>
<dbReference type="GO" id="GO:0000155">
    <property type="term" value="F:phosphorelay sensor kinase activity"/>
    <property type="evidence" value="ECO:0007669"/>
    <property type="project" value="InterPro"/>
</dbReference>
<dbReference type="AlphaFoldDB" id="A0AA37WK67"/>
<dbReference type="InterPro" id="IPR011712">
    <property type="entry name" value="Sig_transdc_His_kin_sub3_dim/P"/>
</dbReference>
<dbReference type="EMBL" id="BSOT01000005">
    <property type="protein sequence ID" value="GLR70685.1"/>
    <property type="molecule type" value="Genomic_DNA"/>
</dbReference>
<dbReference type="Pfam" id="PF07730">
    <property type="entry name" value="HisKA_3"/>
    <property type="match status" value="1"/>
</dbReference>
<reference evidence="6" key="1">
    <citation type="journal article" date="2014" name="Int. J. Syst. Evol. Microbiol.">
        <title>Complete genome sequence of Corynebacterium casei LMG S-19264T (=DSM 44701T), isolated from a smear-ripened cheese.</title>
        <authorList>
            <consortium name="US DOE Joint Genome Institute (JGI-PGF)"/>
            <person name="Walter F."/>
            <person name="Albersmeier A."/>
            <person name="Kalinowski J."/>
            <person name="Ruckert C."/>
        </authorList>
    </citation>
    <scope>NUCLEOTIDE SEQUENCE</scope>
    <source>
        <strain evidence="6">NBRC 110023</strain>
    </source>
</reference>
<dbReference type="CDD" id="cd16917">
    <property type="entry name" value="HATPase_UhpB-NarQ-NarX-like"/>
    <property type="match status" value="1"/>
</dbReference>
<evidence type="ECO:0000313" key="6">
    <source>
        <dbReference type="EMBL" id="GLR70685.1"/>
    </source>
</evidence>
<evidence type="ECO:0000313" key="7">
    <source>
        <dbReference type="Proteomes" id="UP001156601"/>
    </source>
</evidence>
<dbReference type="GO" id="GO:0046983">
    <property type="term" value="F:protein dimerization activity"/>
    <property type="evidence" value="ECO:0007669"/>
    <property type="project" value="InterPro"/>
</dbReference>
<sequence length="377" mass="42519">MYRFIRIVKKVHAIILPKDTGVGLFPYAWLIYLLMYIVPVFFHERPLWHYVATISSVLVFLVLYFRAFWVSGSAILWYVAGILCIGVVGTFFNTASSVFFVYAAAFAVNLRRPRMGMLLVLSISCFAALISVLFALSPFFYLPATVITLLIGFLNIYEGEIKKKNRLLKMSQEELRVAAAATERERIARDLHDLIGHTFSVITMKSQLANKLIDRDLALAKVELKDLEQISRKALSEVREAVTGYKQSNVEAEISKAKIVTQSADIKLHCNIETFPTSEKINSVLGFMIKEAMTNLIRHSDANECWIAYTLKNDVHRLKIKDNGLISPSSNVTNTINESNGIIGMRERIESLGGQLIIESNSNFTLIAEIPENEKND</sequence>
<dbReference type="RefSeq" id="WP_284216971.1">
    <property type="nucleotide sequence ID" value="NZ_BSOT01000005.1"/>
</dbReference>